<dbReference type="Gene3D" id="3.30.160.20">
    <property type="match status" value="1"/>
</dbReference>
<evidence type="ECO:0000256" key="2">
    <source>
        <dbReference type="ARBA" id="ARBA00022481"/>
    </source>
</evidence>
<dbReference type="InterPro" id="IPR004374">
    <property type="entry name" value="PrfB"/>
</dbReference>
<feature type="modified residue" description="N5-methylglutamine" evidence="4">
    <location>
        <position position="238"/>
    </location>
</feature>
<keyword evidence="4" id="KW-0963">Cytoplasm</keyword>
<proteinExistence type="inferred from homology"/>
<evidence type="ECO:0000256" key="6">
    <source>
        <dbReference type="SAM" id="Coils"/>
    </source>
</evidence>
<comment type="caution">
    <text evidence="8">The sequence shown here is derived from an EMBL/GenBank/DDBJ whole genome shotgun (WGS) entry which is preliminary data.</text>
</comment>
<gene>
    <name evidence="4" type="primary">prfB</name>
    <name evidence="8" type="ORF">ENI35_04880</name>
</gene>
<dbReference type="Pfam" id="PF03462">
    <property type="entry name" value="PCRF"/>
    <property type="match status" value="1"/>
</dbReference>
<dbReference type="FunFam" id="3.30.160.20:FF:000004">
    <property type="entry name" value="Peptide chain release factor 1"/>
    <property type="match status" value="1"/>
</dbReference>
<comment type="similarity">
    <text evidence="1 4">Belongs to the prokaryotic/mitochondrial release factor family.</text>
</comment>
<dbReference type="SUPFAM" id="SSF75620">
    <property type="entry name" value="Release factor"/>
    <property type="match status" value="1"/>
</dbReference>
<dbReference type="GO" id="GO:0005737">
    <property type="term" value="C:cytoplasm"/>
    <property type="evidence" value="ECO:0007669"/>
    <property type="project" value="UniProtKB-SubCell"/>
</dbReference>
<dbReference type="InterPro" id="IPR000352">
    <property type="entry name" value="Pep_chain_release_fac_I"/>
</dbReference>
<feature type="coiled-coil region" evidence="6">
    <location>
        <begin position="46"/>
        <end position="102"/>
    </location>
</feature>
<feature type="domain" description="Prokaryotic-type class I peptide chain release factors" evidence="7">
    <location>
        <begin position="231"/>
        <end position="247"/>
    </location>
</feature>
<dbReference type="HAMAP" id="MF_00094">
    <property type="entry name" value="Rel_fac_2"/>
    <property type="match status" value="1"/>
</dbReference>
<keyword evidence="3 4" id="KW-0648">Protein biosynthesis</keyword>
<dbReference type="Pfam" id="PF00472">
    <property type="entry name" value="RF-1"/>
    <property type="match status" value="1"/>
</dbReference>
<evidence type="ECO:0000313" key="8">
    <source>
        <dbReference type="EMBL" id="HEC68127.1"/>
    </source>
</evidence>
<comment type="function">
    <text evidence="4">Peptide chain release factor 2 directs the termination of translation in response to the peptide chain termination codons UGA and UAA.</text>
</comment>
<evidence type="ECO:0000256" key="3">
    <source>
        <dbReference type="ARBA" id="ARBA00022917"/>
    </source>
</evidence>
<dbReference type="NCBIfam" id="TIGR00020">
    <property type="entry name" value="prfB"/>
    <property type="match status" value="1"/>
</dbReference>
<evidence type="ECO:0000259" key="7">
    <source>
        <dbReference type="PROSITE" id="PS00745"/>
    </source>
</evidence>
<dbReference type="Gene3D" id="1.20.58.410">
    <property type="entry name" value="Release factor"/>
    <property type="match status" value="1"/>
</dbReference>
<accession>A0A7C1ZNX4</accession>
<keyword evidence="6" id="KW-0175">Coiled coil</keyword>
<dbReference type="EMBL" id="DRIH01000168">
    <property type="protein sequence ID" value="HEC68127.1"/>
    <property type="molecule type" value="Genomic_DNA"/>
</dbReference>
<name>A0A7C1ZNX4_DESA2</name>
<dbReference type="Gene3D" id="3.30.70.1660">
    <property type="match status" value="1"/>
</dbReference>
<dbReference type="PROSITE" id="PS00745">
    <property type="entry name" value="RF_PROK_I"/>
    <property type="match status" value="1"/>
</dbReference>
<comment type="PTM">
    <text evidence="4">Methylated by PrmC. Methylation increases the termination efficiency of RF2.</text>
</comment>
<evidence type="ECO:0000256" key="4">
    <source>
        <dbReference type="HAMAP-Rule" id="MF_00094"/>
    </source>
</evidence>
<dbReference type="AlphaFoldDB" id="A0A7C1ZNX4"/>
<evidence type="ECO:0000256" key="5">
    <source>
        <dbReference type="NCBIfam" id="TIGR00020"/>
    </source>
</evidence>
<dbReference type="SMART" id="SM00937">
    <property type="entry name" value="PCRF"/>
    <property type="match status" value="1"/>
</dbReference>
<comment type="subcellular location">
    <subcellularLocation>
        <location evidence="4">Cytoplasm</location>
    </subcellularLocation>
</comment>
<evidence type="ECO:0000256" key="1">
    <source>
        <dbReference type="ARBA" id="ARBA00010835"/>
    </source>
</evidence>
<sequence>MPSFLNLRSIFDLPSKLSRLEEINKIIVNHKDWQQIEEIRPLLQEKSSIEETIQLWEEDKKALEDLNVLYELAKEEKDTQILKEISDEISQLETKIKKIKLQWLLNQPTDKLNAIVEIHAGAGGTDAQDWAEILLRMYLRWAENMGFKVKFLDTTRGDEAGIKSVVFLVEGHYAYGFLKGETGVHRLIRISPFDASGRRHTSFAAVSVYPQINESIQIKIKEKDLKIETFRSSGAGGQHVNKVETGVRITHIPTGIVVQCQDQRSQFRNKEAALMILKSRLYNLELQKREQKKKEIYVNQKEIAWGNQIRTYTLHPYKLVKDHRTQLEVPQIEAVLNGKIDNFIEAYLLHKK</sequence>
<dbReference type="PANTHER" id="PTHR43116:SF3">
    <property type="entry name" value="CLASS I PEPTIDE CHAIN RELEASE FACTOR"/>
    <property type="match status" value="1"/>
</dbReference>
<organism evidence="8">
    <name type="scientific">Desulfofervidus auxilii</name>
    <dbReference type="NCBI Taxonomy" id="1621989"/>
    <lineage>
        <taxon>Bacteria</taxon>
        <taxon>Pseudomonadati</taxon>
        <taxon>Thermodesulfobacteriota</taxon>
        <taxon>Candidatus Desulfofervidia</taxon>
        <taxon>Candidatus Desulfofervidales</taxon>
        <taxon>Candidatus Desulfofervidaceae</taxon>
        <taxon>Candidatus Desulfofervidus</taxon>
    </lineage>
</organism>
<keyword evidence="2 4" id="KW-0488">Methylation</keyword>
<dbReference type="Proteomes" id="UP000885738">
    <property type="component" value="Unassembled WGS sequence"/>
</dbReference>
<dbReference type="PANTHER" id="PTHR43116">
    <property type="entry name" value="PEPTIDE CHAIN RELEASE FACTOR 2"/>
    <property type="match status" value="1"/>
</dbReference>
<dbReference type="InterPro" id="IPR045853">
    <property type="entry name" value="Pep_chain_release_fac_I_sf"/>
</dbReference>
<reference evidence="8" key="1">
    <citation type="journal article" date="2020" name="mSystems">
        <title>Genome- and Community-Level Interaction Insights into Carbon Utilization and Element Cycling Functions of Hydrothermarchaeota in Hydrothermal Sediment.</title>
        <authorList>
            <person name="Zhou Z."/>
            <person name="Liu Y."/>
            <person name="Xu W."/>
            <person name="Pan J."/>
            <person name="Luo Z.H."/>
            <person name="Li M."/>
        </authorList>
    </citation>
    <scope>NUCLEOTIDE SEQUENCE [LARGE SCALE GENOMIC DNA]</scope>
    <source>
        <strain evidence="8">HyVt-389</strain>
    </source>
</reference>
<protein>
    <recommendedName>
        <fullName evidence="4 5">Peptide chain release factor 2</fullName>
        <shortName evidence="4">RF-2</shortName>
    </recommendedName>
</protein>
<dbReference type="InterPro" id="IPR005139">
    <property type="entry name" value="PCRF"/>
</dbReference>
<dbReference type="GO" id="GO:0016149">
    <property type="term" value="F:translation release factor activity, codon specific"/>
    <property type="evidence" value="ECO:0007669"/>
    <property type="project" value="UniProtKB-UniRule"/>
</dbReference>